<keyword evidence="2" id="KW-1185">Reference proteome</keyword>
<evidence type="ECO:0000313" key="1">
    <source>
        <dbReference type="EMBL" id="OMH78698.1"/>
    </source>
</evidence>
<organism evidence="1 2">
    <name type="scientific">Zancudomyces culisetae</name>
    <name type="common">Gut fungus</name>
    <name type="synonym">Smittium culisetae</name>
    <dbReference type="NCBI Taxonomy" id="1213189"/>
    <lineage>
        <taxon>Eukaryota</taxon>
        <taxon>Fungi</taxon>
        <taxon>Fungi incertae sedis</taxon>
        <taxon>Zoopagomycota</taxon>
        <taxon>Kickxellomycotina</taxon>
        <taxon>Harpellomycetes</taxon>
        <taxon>Harpellales</taxon>
        <taxon>Legeriomycetaceae</taxon>
        <taxon>Zancudomyces</taxon>
    </lineage>
</organism>
<reference evidence="2" key="1">
    <citation type="submission" date="2017-01" db="EMBL/GenBank/DDBJ databases">
        <authorList>
            <person name="Wang Y."/>
            <person name="White M."/>
            <person name="Kvist S."/>
            <person name="Moncalvo J.-M."/>
        </authorList>
    </citation>
    <scope>NUCLEOTIDE SEQUENCE [LARGE SCALE GENOMIC DNA]</scope>
    <source>
        <strain evidence="2">COL-18-3</strain>
    </source>
</reference>
<proteinExistence type="predicted"/>
<comment type="caution">
    <text evidence="1">The sequence shown here is derived from an EMBL/GenBank/DDBJ whole genome shotgun (WGS) entry which is preliminary data.</text>
</comment>
<accession>A0A1R1PCK0</accession>
<sequence length="152" mass="17790">MILYLRLKYVDKVWALDTKIYEGSPAPFRKRTSVSPTFSKTISSKPEQVGEYVLVRGSSQSHNLPEIKRESGIVKKQNVLYSDVFSFKEPRSDRLDSYVYNESRNNLVHFSEHSVLIADDKPTSRFIFNKTRRFLPKPEIPAVIEYKTTKRW</sequence>
<name>A0A1R1PCK0_ZANCU</name>
<gene>
    <name evidence="1" type="ORF">AX774_g7899</name>
</gene>
<dbReference type="AlphaFoldDB" id="A0A1R1PCK0"/>
<evidence type="ECO:0000313" key="2">
    <source>
        <dbReference type="Proteomes" id="UP000188320"/>
    </source>
</evidence>
<protein>
    <submittedName>
        <fullName evidence="1">Uncharacterized protein</fullName>
    </submittedName>
</protein>
<dbReference type="Proteomes" id="UP000188320">
    <property type="component" value="Unassembled WGS sequence"/>
</dbReference>
<dbReference type="EMBL" id="LSSK01001846">
    <property type="protein sequence ID" value="OMH78698.1"/>
    <property type="molecule type" value="Genomic_DNA"/>
</dbReference>